<dbReference type="AlphaFoldDB" id="W6QD83"/>
<feature type="transmembrane region" description="Helical" evidence="2">
    <location>
        <begin position="20"/>
        <end position="38"/>
    </location>
</feature>
<dbReference type="EMBL" id="HG792016">
    <property type="protein sequence ID" value="CDM32149.1"/>
    <property type="molecule type" value="Genomic_DNA"/>
</dbReference>
<keyword evidence="2" id="KW-0472">Membrane</keyword>
<evidence type="ECO:0000256" key="2">
    <source>
        <dbReference type="SAM" id="Phobius"/>
    </source>
</evidence>
<dbReference type="Proteomes" id="UP000030686">
    <property type="component" value="Unassembled WGS sequence"/>
</dbReference>
<gene>
    <name evidence="3" type="ORF">PROQFM164_S02g002300</name>
</gene>
<dbReference type="OrthoDB" id="4364490at2759"/>
<reference evidence="3" key="1">
    <citation type="journal article" date="2014" name="Nat. Commun.">
        <title>Multiple recent horizontal transfers of a large genomic region in cheese making fungi.</title>
        <authorList>
            <person name="Cheeseman K."/>
            <person name="Ropars J."/>
            <person name="Renault P."/>
            <person name="Dupont J."/>
            <person name="Gouzy J."/>
            <person name="Branca A."/>
            <person name="Abraham A.L."/>
            <person name="Ceppi M."/>
            <person name="Conseiller E."/>
            <person name="Debuchy R."/>
            <person name="Malagnac F."/>
            <person name="Goarin A."/>
            <person name="Silar P."/>
            <person name="Lacoste S."/>
            <person name="Sallet E."/>
            <person name="Bensimon A."/>
            <person name="Giraud T."/>
            <person name="Brygoo Y."/>
        </authorList>
    </citation>
    <scope>NUCLEOTIDE SEQUENCE [LARGE SCALE GENOMIC DNA]</scope>
    <source>
        <strain evidence="3">FM164</strain>
    </source>
</reference>
<protein>
    <submittedName>
        <fullName evidence="3">Genomic scaffold, ProqFM164S02</fullName>
    </submittedName>
</protein>
<name>W6QD83_PENRF</name>
<keyword evidence="2" id="KW-1133">Transmembrane helix</keyword>
<evidence type="ECO:0000256" key="1">
    <source>
        <dbReference type="SAM" id="MobiDB-lite"/>
    </source>
</evidence>
<accession>W6QD83</accession>
<sequence>MGDPSKPNTWIKDVHDLPNTVSLVGIIYVLYLVGQVVVNSMTHFQKLKDTCREDGEIYHGSREHMLRAGIAEVADMRSLKNTRAKWLDASKVITAIGRTFERSSGSPDELSFGDDGGPDRRAEVSDAAETVRQVQFLLRYGDYAGMVWNVLRRISRLSDTPLPDFVVSFDTDLDVGGEDQDDGALPGGTPANSDATVNRDCTYVRPDGKSNPMEDIDNKPLTSVSYNRPRRRYLYFCFVPECKEPRNQ</sequence>
<organism evidence="3 4">
    <name type="scientific">Penicillium roqueforti (strain FM164)</name>
    <dbReference type="NCBI Taxonomy" id="1365484"/>
    <lineage>
        <taxon>Eukaryota</taxon>
        <taxon>Fungi</taxon>
        <taxon>Dikarya</taxon>
        <taxon>Ascomycota</taxon>
        <taxon>Pezizomycotina</taxon>
        <taxon>Eurotiomycetes</taxon>
        <taxon>Eurotiomycetidae</taxon>
        <taxon>Eurotiales</taxon>
        <taxon>Aspergillaceae</taxon>
        <taxon>Penicillium</taxon>
    </lineage>
</organism>
<feature type="region of interest" description="Disordered" evidence="1">
    <location>
        <begin position="177"/>
        <end position="222"/>
    </location>
</feature>
<evidence type="ECO:0000313" key="4">
    <source>
        <dbReference type="Proteomes" id="UP000030686"/>
    </source>
</evidence>
<keyword evidence="2" id="KW-0812">Transmembrane</keyword>
<keyword evidence="4" id="KW-1185">Reference proteome</keyword>
<proteinExistence type="predicted"/>
<evidence type="ECO:0000313" key="3">
    <source>
        <dbReference type="EMBL" id="CDM32149.1"/>
    </source>
</evidence>
<feature type="region of interest" description="Disordered" evidence="1">
    <location>
        <begin position="102"/>
        <end position="126"/>
    </location>
</feature>